<feature type="region of interest" description="Disordered" evidence="1">
    <location>
        <begin position="1"/>
        <end position="63"/>
    </location>
</feature>
<evidence type="ECO:0000313" key="2">
    <source>
        <dbReference type="EMBL" id="JAA85936.1"/>
    </source>
</evidence>
<reference evidence="2" key="2">
    <citation type="submission" date="2013-05" db="EMBL/GenBank/DDBJ databases">
        <authorList>
            <person name="Carter J.-M."/>
            <person name="Baker S.C."/>
            <person name="Pink R."/>
            <person name="Carter D.R.F."/>
            <person name="Collins A."/>
            <person name="Tomlin J."/>
            <person name="Gibbs M."/>
            <person name="Breuker C.J."/>
        </authorList>
    </citation>
    <scope>NUCLEOTIDE SEQUENCE</scope>
    <source>
        <tissue evidence="2">Ovary</tissue>
    </source>
</reference>
<accession>S4P339</accession>
<dbReference type="EMBL" id="GAIX01006624">
    <property type="protein sequence ID" value="JAA85936.1"/>
    <property type="molecule type" value="Transcribed_RNA"/>
</dbReference>
<feature type="non-terminal residue" evidence="2">
    <location>
        <position position="103"/>
    </location>
</feature>
<sequence>MEASDIDSPDEDSIEPKEEISDGLQISIDYDDSIVPKEELSDSSSEKDSASHSHTIGALVPIKTERTLSKEVAELQKKLGSELRDHTSSKVKSEPTDVAGCSA</sequence>
<evidence type="ECO:0000256" key="1">
    <source>
        <dbReference type="SAM" id="MobiDB-lite"/>
    </source>
</evidence>
<dbReference type="AlphaFoldDB" id="S4P339"/>
<proteinExistence type="predicted"/>
<organism evidence="2">
    <name type="scientific">Pararge aegeria</name>
    <name type="common">speckled wood butterfly</name>
    <dbReference type="NCBI Taxonomy" id="116150"/>
    <lineage>
        <taxon>Eukaryota</taxon>
        <taxon>Metazoa</taxon>
        <taxon>Ecdysozoa</taxon>
        <taxon>Arthropoda</taxon>
        <taxon>Hexapoda</taxon>
        <taxon>Insecta</taxon>
        <taxon>Pterygota</taxon>
        <taxon>Neoptera</taxon>
        <taxon>Endopterygota</taxon>
        <taxon>Lepidoptera</taxon>
        <taxon>Glossata</taxon>
        <taxon>Ditrysia</taxon>
        <taxon>Papilionoidea</taxon>
        <taxon>Nymphalidae</taxon>
        <taxon>Satyrinae</taxon>
        <taxon>Satyrini</taxon>
        <taxon>Parargina</taxon>
        <taxon>Pararge</taxon>
    </lineage>
</organism>
<feature type="compositionally biased region" description="Basic and acidic residues" evidence="1">
    <location>
        <begin position="79"/>
        <end position="95"/>
    </location>
</feature>
<feature type="compositionally biased region" description="Acidic residues" evidence="1">
    <location>
        <begin position="1"/>
        <end position="13"/>
    </location>
</feature>
<feature type="region of interest" description="Disordered" evidence="1">
    <location>
        <begin position="79"/>
        <end position="103"/>
    </location>
</feature>
<name>S4P339_9NEOP</name>
<reference evidence="2" key="1">
    <citation type="journal article" date="2013" name="BMC Genomics">
        <title>Unscrambling butterfly oogenesis.</title>
        <authorList>
            <person name="Carter J.M."/>
            <person name="Baker S.C."/>
            <person name="Pink R."/>
            <person name="Carter D.R."/>
            <person name="Collins A."/>
            <person name="Tomlin J."/>
            <person name="Gibbs M."/>
            <person name="Breuker C.J."/>
        </authorList>
    </citation>
    <scope>NUCLEOTIDE SEQUENCE</scope>
    <source>
        <tissue evidence="2">Ovary</tissue>
    </source>
</reference>
<feature type="compositionally biased region" description="Basic and acidic residues" evidence="1">
    <location>
        <begin position="34"/>
        <end position="51"/>
    </location>
</feature>
<protein>
    <submittedName>
        <fullName evidence="2">Uncharacterized protein</fullName>
    </submittedName>
</protein>